<dbReference type="AlphaFoldDB" id="A0AAE8ME00"/>
<proteinExistence type="predicted"/>
<sequence>MSSTHGDHADNPSVSIPQGMNATMTAFRTQFEDLQQHLNQAQRLISRLEGEQEIMVAQDNELKKENDQLRLQLAQAQSEGGHPEPNTVPMVQRQGEELWITQQATNPQQIHKRQISPQQASSERTDSTKEERQSSPNEHGRKRGHRAISDQEGVQSRSKAVEFLDKFHASPGITRVTMSFICAWDKLFDDLSSTHEPASDKRKRRVHLEDFVSFAEPRHWFCFRDVCESGKQAVGFTFARGCPSHGPGCDIIIKTGDNKFGYDILATTFQEMQRRD</sequence>
<feature type="region of interest" description="Disordered" evidence="2">
    <location>
        <begin position="105"/>
        <end position="155"/>
    </location>
</feature>
<name>A0AAE8ME00_9HYPO</name>
<feature type="compositionally biased region" description="Polar residues" evidence="2">
    <location>
        <begin position="105"/>
        <end position="122"/>
    </location>
</feature>
<evidence type="ECO:0000313" key="4">
    <source>
        <dbReference type="Proteomes" id="UP001187734"/>
    </source>
</evidence>
<keyword evidence="1" id="KW-0175">Coiled coil</keyword>
<protein>
    <submittedName>
        <fullName evidence="3">Uncharacterized protein</fullName>
    </submittedName>
</protein>
<accession>A0AAE8ME00</accession>
<feature type="coiled-coil region" evidence="1">
    <location>
        <begin position="24"/>
        <end position="79"/>
    </location>
</feature>
<keyword evidence="4" id="KW-1185">Reference proteome</keyword>
<feature type="compositionally biased region" description="Basic and acidic residues" evidence="2">
    <location>
        <begin position="123"/>
        <end position="133"/>
    </location>
</feature>
<organism evidence="3 4">
    <name type="scientific">Fusarium torulosum</name>
    <dbReference type="NCBI Taxonomy" id="33205"/>
    <lineage>
        <taxon>Eukaryota</taxon>
        <taxon>Fungi</taxon>
        <taxon>Dikarya</taxon>
        <taxon>Ascomycota</taxon>
        <taxon>Pezizomycotina</taxon>
        <taxon>Sordariomycetes</taxon>
        <taxon>Hypocreomycetidae</taxon>
        <taxon>Hypocreales</taxon>
        <taxon>Nectriaceae</taxon>
        <taxon>Fusarium</taxon>
    </lineage>
</organism>
<evidence type="ECO:0000313" key="3">
    <source>
        <dbReference type="EMBL" id="SPJ79947.1"/>
    </source>
</evidence>
<reference evidence="3" key="1">
    <citation type="submission" date="2018-03" db="EMBL/GenBank/DDBJ databases">
        <authorList>
            <person name="Guldener U."/>
        </authorList>
    </citation>
    <scope>NUCLEOTIDE SEQUENCE</scope>
</reference>
<dbReference type="EMBL" id="ONZP01000289">
    <property type="protein sequence ID" value="SPJ79947.1"/>
    <property type="molecule type" value="Genomic_DNA"/>
</dbReference>
<dbReference type="Proteomes" id="UP001187734">
    <property type="component" value="Unassembled WGS sequence"/>
</dbReference>
<gene>
    <name evidence="3" type="ORF">FTOL_08338</name>
</gene>
<comment type="caution">
    <text evidence="3">The sequence shown here is derived from an EMBL/GenBank/DDBJ whole genome shotgun (WGS) entry which is preliminary data.</text>
</comment>
<evidence type="ECO:0000256" key="2">
    <source>
        <dbReference type="SAM" id="MobiDB-lite"/>
    </source>
</evidence>
<evidence type="ECO:0000256" key="1">
    <source>
        <dbReference type="SAM" id="Coils"/>
    </source>
</evidence>